<evidence type="ECO:0000256" key="1">
    <source>
        <dbReference type="SAM" id="MobiDB-lite"/>
    </source>
</evidence>
<evidence type="ECO:0000313" key="3">
    <source>
        <dbReference type="EMBL" id="PRY71116.1"/>
    </source>
</evidence>
<feature type="compositionally biased region" description="Basic and acidic residues" evidence="1">
    <location>
        <begin position="133"/>
        <end position="144"/>
    </location>
</feature>
<sequence length="167" mass="18087">MRQFLFPRRPLARTTLLTCHLLLQLGLLAGAALWLAPRTPWLAPVDWAFAWPALALAGGGWLLAAVALRLLAELWLLPHHLGAQRPGFAPGAVVTRSWERRPAVHDREAAWTSAASSVAPEEESVLGSARVLRPAERHRPERSASEPTLDLATGGQAEPDASGEPRP</sequence>
<evidence type="ECO:0000313" key="4">
    <source>
        <dbReference type="Proteomes" id="UP000239896"/>
    </source>
</evidence>
<dbReference type="AlphaFoldDB" id="A0A2T0VLH2"/>
<reference evidence="3 4" key="1">
    <citation type="submission" date="2018-03" db="EMBL/GenBank/DDBJ databases">
        <title>Comparative analysis of microorganisms from saline springs in Andes Mountain Range, Colombia.</title>
        <authorList>
            <person name="Rubin E."/>
        </authorList>
    </citation>
    <scope>NUCLEOTIDE SEQUENCE [LARGE SCALE GENOMIC DNA]</scope>
    <source>
        <strain evidence="3 4">USBA 854</strain>
    </source>
</reference>
<evidence type="ECO:0000256" key="2">
    <source>
        <dbReference type="SAM" id="Phobius"/>
    </source>
</evidence>
<keyword evidence="2" id="KW-0472">Membrane</keyword>
<organism evidence="3 4">
    <name type="scientific">Halomonas ventosae</name>
    <dbReference type="NCBI Taxonomy" id="229007"/>
    <lineage>
        <taxon>Bacteria</taxon>
        <taxon>Pseudomonadati</taxon>
        <taxon>Pseudomonadota</taxon>
        <taxon>Gammaproteobacteria</taxon>
        <taxon>Oceanospirillales</taxon>
        <taxon>Halomonadaceae</taxon>
        <taxon>Halomonas</taxon>
    </lineage>
</organism>
<keyword evidence="2" id="KW-0812">Transmembrane</keyword>
<accession>A0A2T0VLH2</accession>
<gene>
    <name evidence="3" type="ORF">BCL64_10955</name>
</gene>
<comment type="caution">
    <text evidence="3">The sequence shown here is derived from an EMBL/GenBank/DDBJ whole genome shotgun (WGS) entry which is preliminary data.</text>
</comment>
<keyword evidence="4" id="KW-1185">Reference proteome</keyword>
<name>A0A2T0VLH2_9GAMM</name>
<dbReference type="RefSeq" id="WP_106231084.1">
    <property type="nucleotide sequence ID" value="NZ_PVTM01000009.1"/>
</dbReference>
<keyword evidence="2" id="KW-1133">Transmembrane helix</keyword>
<feature type="region of interest" description="Disordered" evidence="1">
    <location>
        <begin position="118"/>
        <end position="167"/>
    </location>
</feature>
<feature type="transmembrane region" description="Helical" evidence="2">
    <location>
        <begin position="48"/>
        <end position="71"/>
    </location>
</feature>
<protein>
    <submittedName>
        <fullName evidence="3">Uncharacterized protein</fullName>
    </submittedName>
</protein>
<feature type="transmembrane region" description="Helical" evidence="2">
    <location>
        <begin position="12"/>
        <end position="36"/>
    </location>
</feature>
<dbReference type="Proteomes" id="UP000239896">
    <property type="component" value="Unassembled WGS sequence"/>
</dbReference>
<dbReference type="EMBL" id="PVTM01000009">
    <property type="protein sequence ID" value="PRY71116.1"/>
    <property type="molecule type" value="Genomic_DNA"/>
</dbReference>
<proteinExistence type="predicted"/>